<comment type="caution">
    <text evidence="2">The sequence shown here is derived from an EMBL/GenBank/DDBJ whole genome shotgun (WGS) entry which is preliminary data.</text>
</comment>
<organism evidence="2 3">
    <name type="scientific">Paragonimus heterotremus</name>
    <dbReference type="NCBI Taxonomy" id="100268"/>
    <lineage>
        <taxon>Eukaryota</taxon>
        <taxon>Metazoa</taxon>
        <taxon>Spiralia</taxon>
        <taxon>Lophotrochozoa</taxon>
        <taxon>Platyhelminthes</taxon>
        <taxon>Trematoda</taxon>
        <taxon>Digenea</taxon>
        <taxon>Plagiorchiida</taxon>
        <taxon>Troglotremata</taxon>
        <taxon>Troglotrematidae</taxon>
        <taxon>Paragonimus</taxon>
    </lineage>
</organism>
<name>A0A8J4WTD5_9TREM</name>
<dbReference type="AlphaFoldDB" id="A0A8J4WTD5"/>
<reference evidence="2" key="1">
    <citation type="submission" date="2019-05" db="EMBL/GenBank/DDBJ databases">
        <title>Annotation for the trematode Paragonimus heterotremus.</title>
        <authorList>
            <person name="Choi Y.-J."/>
        </authorList>
    </citation>
    <scope>NUCLEOTIDE SEQUENCE</scope>
    <source>
        <strain evidence="2">LC</strain>
    </source>
</reference>
<dbReference type="EMBL" id="LUCH01009535">
    <property type="protein sequence ID" value="KAF5395992.1"/>
    <property type="molecule type" value="Genomic_DNA"/>
</dbReference>
<sequence>MVSYMLISVSIFQADAEIRGFQDADTCVDDSPPVCLVQLVHSKPVVQTAEYFESQGAMDNKLARSPSVNSLSPSALQATPEIPRTVHSPSYPKLPDDNVVDYASSIMPVELCADRGTAELLNQTPVKSVIDDSGTSGCCRALIIDSVSENNESQSKPGLVCNGAPETAPLDLVQSSAISKLTCVKAAVNSIPINLQVSHTDAQPSITVHTERGVDKQNDPGLSDTRDCEDDDDFDVDDRPLTVDLLQETDASAIAVAGTSNLSICKPSIPG</sequence>
<gene>
    <name evidence="2" type="ORF">PHET_11154</name>
</gene>
<evidence type="ECO:0000313" key="2">
    <source>
        <dbReference type="EMBL" id="KAF5395992.1"/>
    </source>
</evidence>
<dbReference type="Proteomes" id="UP000748531">
    <property type="component" value="Unassembled WGS sequence"/>
</dbReference>
<dbReference type="OrthoDB" id="10398864at2759"/>
<evidence type="ECO:0000313" key="3">
    <source>
        <dbReference type="Proteomes" id="UP000748531"/>
    </source>
</evidence>
<evidence type="ECO:0000256" key="1">
    <source>
        <dbReference type="SAM" id="MobiDB-lite"/>
    </source>
</evidence>
<feature type="region of interest" description="Disordered" evidence="1">
    <location>
        <begin position="211"/>
        <end position="235"/>
    </location>
</feature>
<keyword evidence="3" id="KW-1185">Reference proteome</keyword>
<protein>
    <submittedName>
        <fullName evidence="2">Uncharacterized protein</fullName>
    </submittedName>
</protein>
<accession>A0A8J4WTD5</accession>
<proteinExistence type="predicted"/>